<keyword evidence="1" id="KW-0677">Repeat</keyword>
<evidence type="ECO:0000313" key="4">
    <source>
        <dbReference type="Proteomes" id="UP000025227"/>
    </source>
</evidence>
<evidence type="ECO:0000256" key="2">
    <source>
        <dbReference type="SAM" id="MobiDB-lite"/>
    </source>
</evidence>
<keyword evidence="3" id="KW-1133">Transmembrane helix</keyword>
<evidence type="ECO:0000256" key="1">
    <source>
        <dbReference type="ARBA" id="ARBA00022737"/>
    </source>
</evidence>
<evidence type="ECO:0000313" key="5">
    <source>
        <dbReference type="WBParaSite" id="HCON_00134000-00001"/>
    </source>
</evidence>
<sequence length="388" mass="40707">MKYRSVANDYLAVFLVCAGSLCTVLSWLLLTRFVHHEIALLEAAVTEAHADFEDQTSQSWKILRSFNLDNELLRQRREVHLQQLSRARTVGFINRSFSPASFNPPAEDNSATIGIRQEREQQKEVDAASQELTLGVEVAESDYQPVYQQSTYSSSNYPGPPAVSPYEVTSDYEKESAGVETECKCAPVTDCPAGPPGPQGVAGTDGTDGEAGTAGVDGKSFDDVMESPPILNACTSCPEGERGPPGPIGSRGRRGPRGASGSPGMPGRNGNTGSPGTMGPEGLPGVIGELGRMGYPGMNGIKGQGKKGPKGIRGGEGPMGPPGDDGDCGVDGEVGPDGVVGEDGEVGPTGNDGIEGPVGHDGEPGQDAEYCPCPRRLYHYSDIVKKIL</sequence>
<accession>A0A7I4YRL7</accession>
<feature type="region of interest" description="Disordered" evidence="2">
    <location>
        <begin position="193"/>
        <end position="280"/>
    </location>
</feature>
<dbReference type="Proteomes" id="UP000025227">
    <property type="component" value="Unplaced"/>
</dbReference>
<dbReference type="WBParaSite" id="HCON_00134000-00001">
    <property type="protein sequence ID" value="HCON_00134000-00001"/>
    <property type="gene ID" value="HCON_00134000"/>
</dbReference>
<organism evidence="4 5">
    <name type="scientific">Haemonchus contortus</name>
    <name type="common">Barber pole worm</name>
    <dbReference type="NCBI Taxonomy" id="6289"/>
    <lineage>
        <taxon>Eukaryota</taxon>
        <taxon>Metazoa</taxon>
        <taxon>Ecdysozoa</taxon>
        <taxon>Nematoda</taxon>
        <taxon>Chromadorea</taxon>
        <taxon>Rhabditida</taxon>
        <taxon>Rhabditina</taxon>
        <taxon>Rhabditomorpha</taxon>
        <taxon>Strongyloidea</taxon>
        <taxon>Trichostrongylidae</taxon>
        <taxon>Haemonchus</taxon>
    </lineage>
</organism>
<dbReference type="AlphaFoldDB" id="A0A7I4YRL7"/>
<protein>
    <submittedName>
        <fullName evidence="5">Col_cuticle_N domain-containing protein</fullName>
    </submittedName>
</protein>
<feature type="region of interest" description="Disordered" evidence="2">
    <location>
        <begin position="303"/>
        <end position="324"/>
    </location>
</feature>
<dbReference type="PANTHER" id="PTHR24637:SF421">
    <property type="entry name" value="CUTICLE COLLAGEN DPY-2"/>
    <property type="match status" value="1"/>
</dbReference>
<name>A0A7I4YRL7_HAECO</name>
<keyword evidence="3" id="KW-0812">Transmembrane</keyword>
<dbReference type="OrthoDB" id="5870793at2759"/>
<dbReference type="OMA" id="VETECKC"/>
<proteinExistence type="predicted"/>
<evidence type="ECO:0000256" key="3">
    <source>
        <dbReference type="SAM" id="Phobius"/>
    </source>
</evidence>
<keyword evidence="3" id="KW-0472">Membrane</keyword>
<feature type="compositionally biased region" description="Low complexity" evidence="2">
    <location>
        <begin position="199"/>
        <end position="218"/>
    </location>
</feature>
<dbReference type="PANTHER" id="PTHR24637">
    <property type="entry name" value="COLLAGEN"/>
    <property type="match status" value="1"/>
</dbReference>
<feature type="transmembrane region" description="Helical" evidence="3">
    <location>
        <begin position="12"/>
        <end position="30"/>
    </location>
</feature>
<reference evidence="5" key="1">
    <citation type="submission" date="2020-12" db="UniProtKB">
        <authorList>
            <consortium name="WormBaseParasite"/>
        </authorList>
    </citation>
    <scope>IDENTIFICATION</scope>
    <source>
        <strain evidence="5">MHco3</strain>
    </source>
</reference>
<keyword evidence="4" id="KW-1185">Reference proteome</keyword>
<feature type="compositionally biased region" description="Low complexity" evidence="2">
    <location>
        <begin position="257"/>
        <end position="268"/>
    </location>
</feature>